<comment type="caution">
    <text evidence="3">The sequence shown here is derived from an EMBL/GenBank/DDBJ whole genome shotgun (WGS) entry which is preliminary data.</text>
</comment>
<dbReference type="SUPFAM" id="SSF47413">
    <property type="entry name" value="lambda repressor-like DNA-binding domains"/>
    <property type="match status" value="1"/>
</dbReference>
<accession>A0ABW5VZQ7</accession>
<reference evidence="4" key="1">
    <citation type="journal article" date="2019" name="Int. J. Syst. Evol. Microbiol.">
        <title>The Global Catalogue of Microorganisms (GCM) 10K type strain sequencing project: providing services to taxonomists for standard genome sequencing and annotation.</title>
        <authorList>
            <consortium name="The Broad Institute Genomics Platform"/>
            <consortium name="The Broad Institute Genome Sequencing Center for Infectious Disease"/>
            <person name="Wu L."/>
            <person name="Ma J."/>
        </authorList>
    </citation>
    <scope>NUCLEOTIDE SEQUENCE [LARGE SCALE GENOMIC DNA]</scope>
    <source>
        <strain evidence="4">CCM 7044</strain>
    </source>
</reference>
<dbReference type="PROSITE" id="PS50943">
    <property type="entry name" value="HTH_CROC1"/>
    <property type="match status" value="1"/>
</dbReference>
<dbReference type="EMBL" id="JBHUOG010000002">
    <property type="protein sequence ID" value="MFD2796394.1"/>
    <property type="molecule type" value="Genomic_DNA"/>
</dbReference>
<evidence type="ECO:0000313" key="4">
    <source>
        <dbReference type="Proteomes" id="UP001597479"/>
    </source>
</evidence>
<name>A0ABW5VZQ7_9MICO</name>
<dbReference type="Pfam" id="PF13560">
    <property type="entry name" value="HTH_31"/>
    <property type="match status" value="1"/>
</dbReference>
<feature type="domain" description="HTH cro/C1-type" evidence="2">
    <location>
        <begin position="10"/>
        <end position="64"/>
    </location>
</feature>
<sequence>MDDELIGKRIATRRKDRGMTQVALAQAASVSLSLLRKVEQGNRDCSQVTLATVARALGVDVGALSGQPYDTEEPRRDRVHGRIPALRRALNTWDLPLDLEHRPRPMSALEADAKEVVRELQRGRNRQLAEILPPLLSEAFAMVHATDDERERESLGNVLLAYAHAAHTVAHQTGYEDLAAQVEDRIQWIASLTSDPAAKGFAAWMRTTSIMRDALYEPGLRLLDTVRSDIEPTGRDDDAALLTTGSLHLRSSLLAGRAGNLALAMDHVEEARQISVRLPADTDNDWQHMAFGPSNVAIYRVASAVEAGDGPRALALADETRLPDHMMTRLPTRVAHHHTDLARAYFWQGKHDKSLKSLMVAKKAAPQQTRHHPATREVAGLLVRAHRRSNEPLARFRAWLGPDPEW</sequence>
<proteinExistence type="predicted"/>
<dbReference type="InterPro" id="IPR010982">
    <property type="entry name" value="Lambda_DNA-bd_dom_sf"/>
</dbReference>
<dbReference type="SMART" id="SM00530">
    <property type="entry name" value="HTH_XRE"/>
    <property type="match status" value="1"/>
</dbReference>
<organism evidence="3 4">
    <name type="scientific">Promicromonospora vindobonensis</name>
    <dbReference type="NCBI Taxonomy" id="195748"/>
    <lineage>
        <taxon>Bacteria</taxon>
        <taxon>Bacillati</taxon>
        <taxon>Actinomycetota</taxon>
        <taxon>Actinomycetes</taxon>
        <taxon>Micrococcales</taxon>
        <taxon>Promicromonosporaceae</taxon>
        <taxon>Promicromonospora</taxon>
    </lineage>
</organism>
<evidence type="ECO:0000259" key="2">
    <source>
        <dbReference type="PROSITE" id="PS50943"/>
    </source>
</evidence>
<dbReference type="Gene3D" id="1.10.260.40">
    <property type="entry name" value="lambda repressor-like DNA-binding domains"/>
    <property type="match status" value="1"/>
</dbReference>
<evidence type="ECO:0000256" key="1">
    <source>
        <dbReference type="ARBA" id="ARBA00023125"/>
    </source>
</evidence>
<dbReference type="InterPro" id="IPR050807">
    <property type="entry name" value="TransReg_Diox_bact_type"/>
</dbReference>
<dbReference type="RefSeq" id="WP_377187897.1">
    <property type="nucleotide sequence ID" value="NZ_JBHUOG010000002.1"/>
</dbReference>
<dbReference type="PANTHER" id="PTHR46797:SF1">
    <property type="entry name" value="METHYLPHOSPHONATE SYNTHASE"/>
    <property type="match status" value="1"/>
</dbReference>
<keyword evidence="4" id="KW-1185">Reference proteome</keyword>
<evidence type="ECO:0000313" key="3">
    <source>
        <dbReference type="EMBL" id="MFD2796394.1"/>
    </source>
</evidence>
<dbReference type="Proteomes" id="UP001597479">
    <property type="component" value="Unassembled WGS sequence"/>
</dbReference>
<gene>
    <name evidence="3" type="ORF">ACFS27_22730</name>
</gene>
<dbReference type="PANTHER" id="PTHR46797">
    <property type="entry name" value="HTH-TYPE TRANSCRIPTIONAL REGULATOR"/>
    <property type="match status" value="1"/>
</dbReference>
<dbReference type="InterPro" id="IPR001387">
    <property type="entry name" value="Cro/C1-type_HTH"/>
</dbReference>
<keyword evidence="1" id="KW-0238">DNA-binding</keyword>
<dbReference type="CDD" id="cd00093">
    <property type="entry name" value="HTH_XRE"/>
    <property type="match status" value="1"/>
</dbReference>
<protein>
    <submittedName>
        <fullName evidence="3">Helix-turn-helix domain-containing protein</fullName>
    </submittedName>
</protein>